<keyword evidence="5" id="KW-1185">Reference proteome</keyword>
<dbReference type="GeneID" id="31003356"/>
<name>A0A225AS52_TALAT</name>
<accession>A0A225AS52</accession>
<dbReference type="AlphaFoldDB" id="A0A225AS52"/>
<dbReference type="Pfam" id="PF21547">
    <property type="entry name" value="TTI1"/>
    <property type="match status" value="1"/>
</dbReference>
<dbReference type="Gene3D" id="1.25.10.10">
    <property type="entry name" value="Leucine-rich Repeat Variant"/>
    <property type="match status" value="1"/>
</dbReference>
<dbReference type="STRING" id="1441469.A0A225AS52"/>
<gene>
    <name evidence="4" type="ORF">UA08_03601</name>
</gene>
<dbReference type="EMBL" id="LFMY01000004">
    <property type="protein sequence ID" value="OKL61184.1"/>
    <property type="molecule type" value="Genomic_DNA"/>
</dbReference>
<feature type="compositionally biased region" description="Acidic residues" evidence="1">
    <location>
        <begin position="843"/>
        <end position="853"/>
    </location>
</feature>
<feature type="domain" description="TTI1 N-terminal TPR" evidence="2">
    <location>
        <begin position="52"/>
        <end position="387"/>
    </location>
</feature>
<evidence type="ECO:0000313" key="4">
    <source>
        <dbReference type="EMBL" id="OKL61184.1"/>
    </source>
</evidence>
<dbReference type="Proteomes" id="UP000214365">
    <property type="component" value="Unassembled WGS sequence"/>
</dbReference>
<reference evidence="4 5" key="1">
    <citation type="submission" date="2015-06" db="EMBL/GenBank/DDBJ databases">
        <title>Talaromyces atroroseus IBT 11181 draft genome.</title>
        <authorList>
            <person name="Rasmussen K.B."/>
            <person name="Rasmussen S."/>
            <person name="Petersen B."/>
            <person name="Sicheritz-Ponten T."/>
            <person name="Mortensen U.H."/>
            <person name="Thrane U."/>
        </authorList>
    </citation>
    <scope>NUCLEOTIDE SEQUENCE [LARGE SCALE GENOMIC DNA]</scope>
    <source>
        <strain evidence="4 5">IBT 11181</strain>
    </source>
</reference>
<dbReference type="Pfam" id="PF24173">
    <property type="entry name" value="TPR_TTI1_N"/>
    <property type="match status" value="1"/>
</dbReference>
<protein>
    <recommendedName>
        <fullName evidence="6">TEL2-interacting protein 1</fullName>
    </recommendedName>
</protein>
<evidence type="ECO:0000259" key="2">
    <source>
        <dbReference type="Pfam" id="PF24173"/>
    </source>
</evidence>
<feature type="region of interest" description="Disordered" evidence="1">
    <location>
        <begin position="825"/>
        <end position="881"/>
    </location>
</feature>
<evidence type="ECO:0000259" key="3">
    <source>
        <dbReference type="Pfam" id="PF24181"/>
    </source>
</evidence>
<evidence type="ECO:0000313" key="5">
    <source>
        <dbReference type="Proteomes" id="UP000214365"/>
    </source>
</evidence>
<dbReference type="PANTHER" id="PTHR18460:SF3">
    <property type="entry name" value="TELO2-INTERACTING PROTEIN 1 HOMOLOG"/>
    <property type="match status" value="1"/>
</dbReference>
<feature type="region of interest" description="Disordered" evidence="1">
    <location>
        <begin position="1048"/>
        <end position="1070"/>
    </location>
</feature>
<dbReference type="InterPro" id="IPR057566">
    <property type="entry name" value="TPR_TTI1_N"/>
</dbReference>
<organism evidence="4 5">
    <name type="scientific">Talaromyces atroroseus</name>
    <dbReference type="NCBI Taxonomy" id="1441469"/>
    <lineage>
        <taxon>Eukaryota</taxon>
        <taxon>Fungi</taxon>
        <taxon>Dikarya</taxon>
        <taxon>Ascomycota</taxon>
        <taxon>Pezizomycotina</taxon>
        <taxon>Eurotiomycetes</taxon>
        <taxon>Eurotiomycetidae</taxon>
        <taxon>Eurotiales</taxon>
        <taxon>Trichocomaceae</taxon>
        <taxon>Talaromyces</taxon>
        <taxon>Talaromyces sect. Trachyspermi</taxon>
    </lineage>
</organism>
<dbReference type="PANTHER" id="PTHR18460">
    <property type="entry name" value="TEL2 INTERACTING PROTEIN 1 TTI1 FAMILY MEMBER"/>
    <property type="match status" value="1"/>
</dbReference>
<dbReference type="InterPro" id="IPR049362">
    <property type="entry name" value="TTI1_rpt"/>
</dbReference>
<dbReference type="SUPFAM" id="SSF48371">
    <property type="entry name" value="ARM repeat"/>
    <property type="match status" value="1"/>
</dbReference>
<dbReference type="InterPro" id="IPR011989">
    <property type="entry name" value="ARM-like"/>
</dbReference>
<dbReference type="Pfam" id="PF24181">
    <property type="entry name" value="TPR_TTI1_C"/>
    <property type="match status" value="1"/>
</dbReference>
<dbReference type="InterPro" id="IPR016024">
    <property type="entry name" value="ARM-type_fold"/>
</dbReference>
<dbReference type="RefSeq" id="XP_020121305.1">
    <property type="nucleotide sequence ID" value="XM_020265919.1"/>
</dbReference>
<feature type="domain" description="TTI1 C-terminal TPR" evidence="3">
    <location>
        <begin position="860"/>
        <end position="944"/>
    </location>
</feature>
<comment type="caution">
    <text evidence="4">The sequence shown here is derived from an EMBL/GenBank/DDBJ whole genome shotgun (WGS) entry which is preliminary data.</text>
</comment>
<evidence type="ECO:0008006" key="6">
    <source>
        <dbReference type="Google" id="ProtNLM"/>
    </source>
</evidence>
<feature type="compositionally biased region" description="Basic and acidic residues" evidence="1">
    <location>
        <begin position="872"/>
        <end position="881"/>
    </location>
</feature>
<dbReference type="InterPro" id="IPR057567">
    <property type="entry name" value="TPR_TTI1_C"/>
</dbReference>
<evidence type="ECO:0000256" key="1">
    <source>
        <dbReference type="SAM" id="MobiDB-lite"/>
    </source>
</evidence>
<proteinExistence type="predicted"/>
<dbReference type="GO" id="GO:0005737">
    <property type="term" value="C:cytoplasm"/>
    <property type="evidence" value="ECO:0007669"/>
    <property type="project" value="TreeGrafter"/>
</dbReference>
<sequence>MARNVLEVEAEVSLMRPRNAFADGLKCGRLLGFCLYRCISDHQMEAQRQEAFRKLRPACVELSSAALQFRTRQNQPSAVQSALDDLYSVLEPLGNENSLDAKLAEYVFFPLSQVFNQTQALSQRCLEVAVKCVTVLVAKGWRFRLAPEMGKQLLILLTILVGGTPVQNRGQAVLKPESEELSVASFICMDSIFQMLQGPVAEKTIFNEIGSATIIDQTVYLLLEGITEGASNAVQKAAISALQALFSRVTDRIILGSIMPRVVSALTKIIKPTTKTRRNFKVLEGSLRLLRSILRDVLNDKVVYAEHQGPSEKSPGDRAVLDESWLKATTVQIKLALANVVQIRQHERQTVRGALLDLCLMIVEDCPKSLKDSLSLAVETMVVLSEVDDSNVQNDAYTSLLHLATVHSQTVDTLKDLLHTWTTSFQRVMQSNDEAAKQRAIKQITTSFQLLSQVQSSSHILESSVALGLCDSVTAVVLTSKSGPILVDSSNLGNMELAVMERPAASQSFPPVILEHRSQQRTLTDLKSMVTRLNRTQSSETITRFIMNNLHQASGDTMIAPFWLALQFLRSQGSNSIDEFLSFDTSTSLSSRTTMIEELYSVALPILNEPPKTEPTDWRVSALGLEAVALQAKELGEDFRPELIDALYPVLQFLASNNANLQNHAMACLNIITHSCNYPDTRTMLIENVDYLVNAVALKLNTFDVSPYPPQVLLMMVKLSGAGLIPYLDDLVASIFGIIDMYHGYPKLVELLYSSLAAIVEEGTKAPALLAISEDTQKYDLSNRKQAYEPLPVAKIVDDIARRKTKRARIEELDADIDKGHISFPKRPWTRELDGPPPLPKEENDDDDQDQDFSENILHPIDESNEPLPPPKDPEDAEKPLSKPHNLLLQIVKSIPPHLSSPSPFLRRSLLSLLSQALPVLSRNQTSFLPLINELWPPVSSRIAPPSTAASVRLTTIGGPPSSSASTSTDLVSRQITTNKSSSESDIAIKEETFVTDAACNAVASMCELAGDFMASRVEAEYPRWRRLYKDNWNKVLIDAERNLERRQWSEKRAQQNPTNHSSSSSSQHLDLTLSSTTSRSFTQHHIIWRSFLTLFVKVLSHVRLPLAVGDEICEFIGSWITKFMGSKYYHHHQQQLRDEETAENSDDVKLVHNALRAMEAWNKDLTWFIFWQGLIDTTNTSGDRWRLPEKLQRFNNNGGNHNRAWGFASTELI</sequence>
<dbReference type="OrthoDB" id="6781668at2759"/>
<dbReference type="InterPro" id="IPR052587">
    <property type="entry name" value="TELO2-interacting_protein_1"/>
</dbReference>